<keyword evidence="7" id="KW-1185">Reference proteome</keyword>
<keyword evidence="3" id="KW-0540">Nuclease</keyword>
<keyword evidence="5" id="KW-0378">Hydrolase</keyword>
<evidence type="ECO:0000313" key="6">
    <source>
        <dbReference type="EMBL" id="MCD7110927.1"/>
    </source>
</evidence>
<keyword evidence="2" id="KW-1277">Toxin-antitoxin system</keyword>
<dbReference type="RefSeq" id="WP_231816058.1">
    <property type="nucleotide sequence ID" value="NZ_JAJOZR010000012.1"/>
</dbReference>
<dbReference type="PANTHER" id="PTHR34139:SF1">
    <property type="entry name" value="RNASE MJ1380-RELATED"/>
    <property type="match status" value="1"/>
</dbReference>
<name>A0A9X1NTM0_9HYPH</name>
<dbReference type="GO" id="GO:0004540">
    <property type="term" value="F:RNA nuclease activity"/>
    <property type="evidence" value="ECO:0007669"/>
    <property type="project" value="InterPro"/>
</dbReference>
<keyword evidence="1" id="KW-0597">Phosphoprotein</keyword>
<evidence type="ECO:0000256" key="5">
    <source>
        <dbReference type="ARBA" id="ARBA00022801"/>
    </source>
</evidence>
<dbReference type="InterPro" id="IPR051813">
    <property type="entry name" value="HepT_RNase_toxin"/>
</dbReference>
<dbReference type="GO" id="GO:0000166">
    <property type="term" value="F:nucleotide binding"/>
    <property type="evidence" value="ECO:0007669"/>
    <property type="project" value="UniProtKB-KW"/>
</dbReference>
<evidence type="ECO:0000256" key="3">
    <source>
        <dbReference type="ARBA" id="ARBA00022722"/>
    </source>
</evidence>
<evidence type="ECO:0000256" key="1">
    <source>
        <dbReference type="ARBA" id="ARBA00022553"/>
    </source>
</evidence>
<dbReference type="GO" id="GO:0016787">
    <property type="term" value="F:hydrolase activity"/>
    <property type="evidence" value="ECO:0007669"/>
    <property type="project" value="UniProtKB-KW"/>
</dbReference>
<dbReference type="AlphaFoldDB" id="A0A9X1NTM0"/>
<organism evidence="6 7">
    <name type="scientific">Rhizobium quercicola</name>
    <dbReference type="NCBI Taxonomy" id="2901226"/>
    <lineage>
        <taxon>Bacteria</taxon>
        <taxon>Pseudomonadati</taxon>
        <taxon>Pseudomonadota</taxon>
        <taxon>Alphaproteobacteria</taxon>
        <taxon>Hyphomicrobiales</taxon>
        <taxon>Rhizobiaceae</taxon>
        <taxon>Rhizobium/Agrobacterium group</taxon>
        <taxon>Rhizobium</taxon>
    </lineage>
</organism>
<dbReference type="PANTHER" id="PTHR34139">
    <property type="entry name" value="UPF0331 PROTEIN MJ0127"/>
    <property type="match status" value="1"/>
</dbReference>
<dbReference type="GO" id="GO:0110001">
    <property type="term" value="C:toxin-antitoxin complex"/>
    <property type="evidence" value="ECO:0007669"/>
    <property type="project" value="InterPro"/>
</dbReference>
<dbReference type="Pfam" id="PF01934">
    <property type="entry name" value="HepT-like"/>
    <property type="match status" value="1"/>
</dbReference>
<sequence length="123" mass="13701">MRAFSALNHLLTMQEAGRQALEYCIGIDHAQFLADKKTHQAVLFNLMIVGESSARILRNDPSFTSRFPEIPWRSMKGMRNRIAHAHATLNLATIWATLDQSVPTLIEALPTLLDAAKSEEGTV</sequence>
<accession>A0A9X1NTM0</accession>
<dbReference type="InterPro" id="IPR008201">
    <property type="entry name" value="HepT-like"/>
</dbReference>
<gene>
    <name evidence="6" type="ORF">LRX75_17985</name>
</gene>
<evidence type="ECO:0000256" key="2">
    <source>
        <dbReference type="ARBA" id="ARBA00022649"/>
    </source>
</evidence>
<dbReference type="EMBL" id="JAJOZR010000012">
    <property type="protein sequence ID" value="MCD7110927.1"/>
    <property type="molecule type" value="Genomic_DNA"/>
</dbReference>
<protein>
    <submittedName>
        <fullName evidence="6">DUF86 domain-containing protein</fullName>
    </submittedName>
</protein>
<dbReference type="Proteomes" id="UP001139089">
    <property type="component" value="Unassembled WGS sequence"/>
</dbReference>
<proteinExistence type="predicted"/>
<evidence type="ECO:0000256" key="4">
    <source>
        <dbReference type="ARBA" id="ARBA00022741"/>
    </source>
</evidence>
<keyword evidence="4" id="KW-0547">Nucleotide-binding</keyword>
<comment type="caution">
    <text evidence="6">The sequence shown here is derived from an EMBL/GenBank/DDBJ whole genome shotgun (WGS) entry which is preliminary data.</text>
</comment>
<reference evidence="6" key="1">
    <citation type="submission" date="2021-12" db="EMBL/GenBank/DDBJ databases">
        <authorList>
            <person name="Li Y."/>
        </authorList>
    </citation>
    <scope>NUCLEOTIDE SEQUENCE</scope>
    <source>
        <strain evidence="6">DKSPLA3</strain>
    </source>
</reference>
<evidence type="ECO:0000313" key="7">
    <source>
        <dbReference type="Proteomes" id="UP001139089"/>
    </source>
</evidence>